<dbReference type="GO" id="GO:0090729">
    <property type="term" value="F:toxin activity"/>
    <property type="evidence" value="ECO:0007669"/>
    <property type="project" value="UniProtKB-KW"/>
</dbReference>
<evidence type="ECO:0000256" key="4">
    <source>
        <dbReference type="ARBA" id="ARBA00023026"/>
    </source>
</evidence>
<dbReference type="EMBL" id="AGAY01000089">
    <property type="protein sequence ID" value="EGY51288.1"/>
    <property type="molecule type" value="Genomic_DNA"/>
</dbReference>
<organism evidence="7 8">
    <name type="scientific">Neisseria shayeganii 871</name>
    <dbReference type="NCBI Taxonomy" id="1032488"/>
    <lineage>
        <taxon>Bacteria</taxon>
        <taxon>Pseudomonadati</taxon>
        <taxon>Pseudomonadota</taxon>
        <taxon>Betaproteobacteria</taxon>
        <taxon>Neisseriales</taxon>
        <taxon>Neisseriaceae</taxon>
        <taxon>Neisseria</taxon>
    </lineage>
</organism>
<feature type="non-terminal residue" evidence="7">
    <location>
        <position position="1"/>
    </location>
</feature>
<evidence type="ECO:0000259" key="5">
    <source>
        <dbReference type="Pfam" id="PF04829"/>
    </source>
</evidence>
<dbReference type="Pfam" id="PF21726">
    <property type="entry name" value="DUF6862"/>
    <property type="match status" value="1"/>
</dbReference>
<proteinExistence type="predicted"/>
<evidence type="ECO:0000256" key="2">
    <source>
        <dbReference type="ARBA" id="ARBA00022656"/>
    </source>
</evidence>
<evidence type="ECO:0000313" key="8">
    <source>
        <dbReference type="Proteomes" id="UP000003019"/>
    </source>
</evidence>
<dbReference type="InterPro" id="IPR049271">
    <property type="entry name" value="DUF6862"/>
</dbReference>
<dbReference type="AlphaFoldDB" id="G4CLK4"/>
<keyword evidence="4" id="KW-0843">Virulence</keyword>
<dbReference type="HOGENOM" id="CLU_607701_0_0_4"/>
<evidence type="ECO:0000256" key="1">
    <source>
        <dbReference type="ARBA" id="ARBA00004219"/>
    </source>
</evidence>
<evidence type="ECO:0000256" key="3">
    <source>
        <dbReference type="ARBA" id="ARBA00022913"/>
    </source>
</evidence>
<keyword evidence="2" id="KW-0800">Toxin</keyword>
<sequence length="450" mass="48334">SPALSYQIGQYFKANDLKNQADGGQRPGESSPAHLLAHSILGAAVAASGGHNALTGTLSAGGAEAAAPILSRWLYGKAASDLTAEEKQTVAGISGLLGAGIGAATGNSSADTVSGSLSARNAVGNNWLTAPEVDRLIHLEKACNGGAGLEQACLERDRLKALDTARDIRLLKACENPQSAECQNLKHQAILAMGRLKVGYAGQIGMSPEAKDAHNQEYSSTDVAVQLAGGSTPEQIAANTKLSQSVHRFLADLTVVGTIRDFREADTVSEYALAAIFSIPGLRPLEKLQYAEDFKRTYQAAKDAGDLDAAKELLTLTQEVQRSPNRLTQLAAAESRIHRIKEAQERLRDKVTSIEKILNYEGREAGGKNALVEALERFANTGQKVGEFRPSDHIQKAREQLNSIRNAERAIRNSTMPDKQALLDRLRNMRESLEPALKRAVEKQRSLTDK</sequence>
<feature type="domain" description="DUF6862" evidence="6">
    <location>
        <begin position="132"/>
        <end position="196"/>
    </location>
</feature>
<dbReference type="InterPro" id="IPR006914">
    <property type="entry name" value="VENN_dom"/>
</dbReference>
<feature type="domain" description="VENN motif-containing" evidence="5">
    <location>
        <begin position="80"/>
        <end position="129"/>
    </location>
</feature>
<comment type="caution">
    <text evidence="7">The sequence shown here is derived from an EMBL/GenBank/DDBJ whole genome shotgun (WGS) entry which is preliminary data.</text>
</comment>
<accession>G4CLK4</accession>
<reference evidence="7 8" key="1">
    <citation type="submission" date="2011-05" db="EMBL/GenBank/DDBJ databases">
        <authorList>
            <person name="Muzny D."/>
            <person name="Qin X."/>
            <person name="Deng J."/>
            <person name="Jiang H."/>
            <person name="Liu Y."/>
            <person name="Qu J."/>
            <person name="Song X.-Z."/>
            <person name="Zhang L."/>
            <person name="Thornton R."/>
            <person name="Coyle M."/>
            <person name="Francisco L."/>
            <person name="Jackson L."/>
            <person name="Javaid M."/>
            <person name="Korchina V."/>
            <person name="Kovar C."/>
            <person name="Mata R."/>
            <person name="Mathew T."/>
            <person name="Ngo R."/>
            <person name="Nguyen L."/>
            <person name="Nguyen N."/>
            <person name="Okwuonu G."/>
            <person name="Ongeri F."/>
            <person name="Pham C."/>
            <person name="Simmons D."/>
            <person name="Wilczek-Boney K."/>
            <person name="Hale W."/>
            <person name="Jakkamsetti A."/>
            <person name="Pham P."/>
            <person name="Ruth R."/>
            <person name="San Lucas F."/>
            <person name="Warren J."/>
            <person name="Zhang J."/>
            <person name="Zhao Z."/>
            <person name="Zhou C."/>
            <person name="Zhu D."/>
            <person name="Lee S."/>
            <person name="Bess C."/>
            <person name="Blankenburg K."/>
            <person name="Forbes L."/>
            <person name="Fu Q."/>
            <person name="Gubbala S."/>
            <person name="Hirani K."/>
            <person name="Jayaseelan J.C."/>
            <person name="Lara F."/>
            <person name="Munidasa M."/>
            <person name="Palculict T."/>
            <person name="Patil S."/>
            <person name="Pu L.-L."/>
            <person name="Saada N."/>
            <person name="Tang L."/>
            <person name="Weissenberger G."/>
            <person name="Zhu Y."/>
            <person name="Hemphill L."/>
            <person name="Shang Y."/>
            <person name="Youmans B."/>
            <person name="Ayvaz T."/>
            <person name="Ross M."/>
            <person name="Santibanez J."/>
            <person name="Aqrawi P."/>
            <person name="Gross S."/>
            <person name="Joshi V."/>
            <person name="Fowler G."/>
            <person name="Nazareth L."/>
            <person name="Reid J."/>
            <person name="Worley K."/>
            <person name="Petrosino J."/>
            <person name="Highlander S."/>
            <person name="Gibbs R."/>
        </authorList>
    </citation>
    <scope>NUCLEOTIDE SEQUENCE [LARGE SCALE GENOMIC DNA]</scope>
    <source>
        <strain evidence="7 8">871</strain>
    </source>
</reference>
<evidence type="ECO:0000259" key="6">
    <source>
        <dbReference type="Pfam" id="PF21726"/>
    </source>
</evidence>
<dbReference type="Pfam" id="PF04829">
    <property type="entry name" value="PT-VENN"/>
    <property type="match status" value="1"/>
</dbReference>
<keyword evidence="3" id="KW-1266">Target cell cytoplasm</keyword>
<keyword evidence="8" id="KW-1185">Reference proteome</keyword>
<protein>
    <submittedName>
        <fullName evidence="7">Uncharacterized protein</fullName>
    </submittedName>
</protein>
<dbReference type="RefSeq" id="WP_009120189.1">
    <property type="nucleotide sequence ID" value="NZ_JH164932.1"/>
</dbReference>
<name>G4CLK4_9NEIS</name>
<evidence type="ECO:0000313" key="7">
    <source>
        <dbReference type="EMBL" id="EGY51288.1"/>
    </source>
</evidence>
<comment type="subcellular location">
    <subcellularLocation>
        <location evidence="1">Target cell</location>
        <location evidence="1">Target cell cytoplasm</location>
    </subcellularLocation>
</comment>
<dbReference type="PATRIC" id="fig|1032488.3.peg.2351"/>
<dbReference type="STRING" id="1032488.HMPREF9371_2495"/>
<dbReference type="Proteomes" id="UP000003019">
    <property type="component" value="Unassembled WGS sequence"/>
</dbReference>
<gene>
    <name evidence="7" type="ORF">HMPREF9371_2495</name>
</gene>